<gene>
    <name evidence="12" type="ORF">BN980_GECA19s01594g</name>
</gene>
<dbReference type="GO" id="GO:0005829">
    <property type="term" value="C:cytosol"/>
    <property type="evidence" value="ECO:0007669"/>
    <property type="project" value="UniProtKB-SubCell"/>
</dbReference>
<feature type="domain" description="Sm" evidence="11">
    <location>
        <begin position="6"/>
        <end position="78"/>
    </location>
</feature>
<dbReference type="OrthoDB" id="6425924at2759"/>
<evidence type="ECO:0000256" key="10">
    <source>
        <dbReference type="SAM" id="MobiDB-lite"/>
    </source>
</evidence>
<evidence type="ECO:0000256" key="4">
    <source>
        <dbReference type="ARBA" id="ARBA00022490"/>
    </source>
</evidence>
<dbReference type="InterPro" id="IPR027141">
    <property type="entry name" value="LSm4/Sm_D1/D3"/>
</dbReference>
<dbReference type="InterPro" id="IPR034099">
    <property type="entry name" value="SmD3"/>
</dbReference>
<evidence type="ECO:0000256" key="3">
    <source>
        <dbReference type="ARBA" id="ARBA00008146"/>
    </source>
</evidence>
<dbReference type="CDD" id="cd01721">
    <property type="entry name" value="Sm_D3"/>
    <property type="match status" value="1"/>
</dbReference>
<evidence type="ECO:0000259" key="11">
    <source>
        <dbReference type="PROSITE" id="PS52002"/>
    </source>
</evidence>
<comment type="similarity">
    <text evidence="3 9">Belongs to the snRNP core protein family.</text>
</comment>
<evidence type="ECO:0000313" key="12">
    <source>
        <dbReference type="EMBL" id="CDO57210.1"/>
    </source>
</evidence>
<dbReference type="Pfam" id="PF01423">
    <property type="entry name" value="LSM"/>
    <property type="match status" value="1"/>
</dbReference>
<name>A0A0J9XIN3_GEOCN</name>
<dbReference type="SMART" id="SM00651">
    <property type="entry name" value="Sm"/>
    <property type="match status" value="1"/>
</dbReference>
<dbReference type="GO" id="GO:0005685">
    <property type="term" value="C:U1 snRNP"/>
    <property type="evidence" value="ECO:0007669"/>
    <property type="project" value="UniProtKB-ARBA"/>
</dbReference>
<dbReference type="Gene3D" id="2.30.30.100">
    <property type="match status" value="1"/>
</dbReference>
<evidence type="ECO:0000256" key="9">
    <source>
        <dbReference type="RuleBase" id="RU365050"/>
    </source>
</evidence>
<dbReference type="SUPFAM" id="SSF50182">
    <property type="entry name" value="Sm-like ribonucleoproteins"/>
    <property type="match status" value="1"/>
</dbReference>
<comment type="caution">
    <text evidence="12">The sequence shown here is derived from an EMBL/GenBank/DDBJ whole genome shotgun (WGS) entry which is preliminary data.</text>
</comment>
<keyword evidence="4" id="KW-0963">Cytoplasm</keyword>
<dbReference type="InterPro" id="IPR001163">
    <property type="entry name" value="Sm_dom_euk/arc"/>
</dbReference>
<evidence type="ECO:0000256" key="8">
    <source>
        <dbReference type="ARBA" id="ARBA00023274"/>
    </source>
</evidence>
<feature type="region of interest" description="Disordered" evidence="10">
    <location>
        <begin position="91"/>
        <end position="115"/>
    </location>
</feature>
<dbReference type="Proteomes" id="UP000242525">
    <property type="component" value="Unassembled WGS sequence"/>
</dbReference>
<dbReference type="PROSITE" id="PS52002">
    <property type="entry name" value="SM"/>
    <property type="match status" value="1"/>
</dbReference>
<dbReference type="AlphaFoldDB" id="A0A0J9XIN3"/>
<evidence type="ECO:0000313" key="13">
    <source>
        <dbReference type="Proteomes" id="UP000242525"/>
    </source>
</evidence>
<evidence type="ECO:0000256" key="1">
    <source>
        <dbReference type="ARBA" id="ARBA00004123"/>
    </source>
</evidence>
<evidence type="ECO:0000256" key="7">
    <source>
        <dbReference type="ARBA" id="ARBA00023242"/>
    </source>
</evidence>
<dbReference type="EMBL" id="CCBN010000019">
    <property type="protein sequence ID" value="CDO57210.1"/>
    <property type="molecule type" value="Genomic_DNA"/>
</dbReference>
<reference evidence="12" key="1">
    <citation type="submission" date="2014-03" db="EMBL/GenBank/DDBJ databases">
        <authorList>
            <person name="Casaregola S."/>
        </authorList>
    </citation>
    <scope>NUCLEOTIDE SEQUENCE [LARGE SCALE GENOMIC DNA]</scope>
    <source>
        <strain evidence="12">CLIB 918</strain>
    </source>
</reference>
<keyword evidence="7 9" id="KW-0539">Nucleus</keyword>
<dbReference type="GO" id="GO:0003723">
    <property type="term" value="F:RNA binding"/>
    <property type="evidence" value="ECO:0007669"/>
    <property type="project" value="InterPro"/>
</dbReference>
<dbReference type="FunFam" id="2.30.30.100:FF:000002">
    <property type="entry name" value="Small nuclear ribonucleoprotein Sm D3"/>
    <property type="match status" value="1"/>
</dbReference>
<dbReference type="PANTHER" id="PTHR23338">
    <property type="entry name" value="SMALL NUCLEAR RIBONUCLEOPROTEIN SM"/>
    <property type="match status" value="1"/>
</dbReference>
<proteinExistence type="inferred from homology"/>
<dbReference type="STRING" id="1173061.A0A0J9XIN3"/>
<sequence>MSTVGVPIKLLNEAQGHVVTLELSSGQTYRGKLLEAEDNMNVQLRDVTVTARDGKVTHLEQVYVRGSHVKLFIIPDMLRHAPMFRPKTLAKIRGGNAPRGRGGFRGRGGQRGGRF</sequence>
<organism evidence="12 13">
    <name type="scientific">Geotrichum candidum</name>
    <name type="common">Oospora lactis</name>
    <name type="synonym">Dipodascus geotrichum</name>
    <dbReference type="NCBI Taxonomy" id="1173061"/>
    <lineage>
        <taxon>Eukaryota</taxon>
        <taxon>Fungi</taxon>
        <taxon>Dikarya</taxon>
        <taxon>Ascomycota</taxon>
        <taxon>Saccharomycotina</taxon>
        <taxon>Dipodascomycetes</taxon>
        <taxon>Dipodascales</taxon>
        <taxon>Dipodascaceae</taxon>
        <taxon>Geotrichum</taxon>
    </lineage>
</organism>
<dbReference type="InterPro" id="IPR010920">
    <property type="entry name" value="LSM_dom_sf"/>
</dbReference>
<keyword evidence="6 9" id="KW-0508">mRNA splicing</keyword>
<dbReference type="InterPro" id="IPR047575">
    <property type="entry name" value="Sm"/>
</dbReference>
<keyword evidence="13" id="KW-1185">Reference proteome</keyword>
<evidence type="ECO:0000256" key="2">
    <source>
        <dbReference type="ARBA" id="ARBA00004514"/>
    </source>
</evidence>
<accession>A0A0J9XIN3</accession>
<evidence type="ECO:0000256" key="5">
    <source>
        <dbReference type="ARBA" id="ARBA00022664"/>
    </source>
</evidence>
<dbReference type="GO" id="GO:0000387">
    <property type="term" value="P:spliceosomal snRNP assembly"/>
    <property type="evidence" value="ECO:0007669"/>
    <property type="project" value="UniProtKB-UniRule"/>
</dbReference>
<feature type="compositionally biased region" description="Gly residues" evidence="10">
    <location>
        <begin position="100"/>
        <end position="115"/>
    </location>
</feature>
<dbReference type="GO" id="GO:0005681">
    <property type="term" value="C:spliceosomal complex"/>
    <property type="evidence" value="ECO:0007669"/>
    <property type="project" value="InterPro"/>
</dbReference>
<protein>
    <recommendedName>
        <fullName evidence="9">Small nuclear ribonucleoprotein Sm D3</fullName>
        <shortName evidence="9">Sm-D3</shortName>
    </recommendedName>
    <alternativeName>
        <fullName evidence="9">snRNP core protein D3</fullName>
    </alternativeName>
</protein>
<comment type="subcellular location">
    <subcellularLocation>
        <location evidence="2">Cytoplasm</location>
        <location evidence="2">Cytosol</location>
    </subcellularLocation>
    <subcellularLocation>
        <location evidence="1 9">Nucleus</location>
    </subcellularLocation>
</comment>
<keyword evidence="8 9" id="KW-0687">Ribonucleoprotein</keyword>
<keyword evidence="5 9" id="KW-0507">mRNA processing</keyword>
<evidence type="ECO:0000256" key="6">
    <source>
        <dbReference type="ARBA" id="ARBA00023187"/>
    </source>
</evidence>